<sequence>MKILALACFIGVLWKAFGTSSEVNTTLDETEGSNILKFDDVQVKTPLGEIEGVMSQLNGAPVKMFLGIPYATPPVGSLRFLKPNPLEPWNDALQAKNQPPACMQYTEGPFPWYDDMPGKSEDCLYLNIYTPFFATKGSKLAVLFWIHGGGYTLGSNRMDVYDGRPLAEREGVIVVTVNYRMGLFGFLTSNTDDAPGNMGMYDLVMALQWVNDNIEYFGGDKARITIIGESAGSSAGSALCVSPLTTGLFSRAILQSASITKHIYNKLDSNLRLAERLAEAVDCATKNFTIYDNPTEVVQCLRAVQGHCGLRHITIEEHELQEEDYGFYSLVVLLACIFQLLVYALAVKCLLWSACLGRFSQFSSERHTYVEKNATHLMKTLTSFFPLYTGSFSPQYGDSLLPNNAVEDILNGSFHNVPILTGALTDEGSFFITMLYANELGFFGEKDTQVNKTFATTMLQLAFGNFTDPQKYIDFYLKDVPDDDYDLIRKQVHTAYGDTIITCPTVYFAEKYAERNNDVYFYFFNHRPSNTPWAEWLGVAHFEEVQFVFGRPVRVPEDYNTAEVALSAQVMKLWANFAKDGHPGKLCSDLYLNWPKYSKENPTYLNMDTENFGSLGTGPAQENCNFLRSYYGF</sequence>
<comment type="similarity">
    <text evidence="1 9">Belongs to the type-B carboxylesterase/lipase family.</text>
</comment>
<evidence type="ECO:0000256" key="6">
    <source>
        <dbReference type="ARBA" id="ARBA00023180"/>
    </source>
</evidence>
<feature type="active site" description="Charge relay system" evidence="8">
    <location>
        <position position="427"/>
    </location>
</feature>
<accession>A0A4Y2QD23</accession>
<dbReference type="InterPro" id="IPR029058">
    <property type="entry name" value="AB_hydrolase_fold"/>
</dbReference>
<evidence type="ECO:0000313" key="12">
    <source>
        <dbReference type="Proteomes" id="UP000499080"/>
    </source>
</evidence>
<dbReference type="PANTHER" id="PTHR43918">
    <property type="entry name" value="ACETYLCHOLINESTERASE"/>
    <property type="match status" value="1"/>
</dbReference>
<keyword evidence="4" id="KW-0531">Neurotransmitter degradation</keyword>
<dbReference type="InterPro" id="IPR002018">
    <property type="entry name" value="CarbesteraseB"/>
</dbReference>
<evidence type="ECO:0000256" key="1">
    <source>
        <dbReference type="ARBA" id="ARBA00005964"/>
    </source>
</evidence>
<keyword evidence="5" id="KW-1015">Disulfide bond</keyword>
<dbReference type="PRINTS" id="PR00878">
    <property type="entry name" value="CHOLNESTRASE"/>
</dbReference>
<dbReference type="EMBL" id="BGPR01013554">
    <property type="protein sequence ID" value="GBN61142.1"/>
    <property type="molecule type" value="Genomic_DNA"/>
</dbReference>
<evidence type="ECO:0000256" key="5">
    <source>
        <dbReference type="ARBA" id="ARBA00023157"/>
    </source>
</evidence>
<dbReference type="InterPro" id="IPR019826">
    <property type="entry name" value="Carboxylesterase_B_AS"/>
</dbReference>
<comment type="catalytic activity">
    <reaction evidence="7">
        <text>acetylcholine + H2O = choline + acetate + H(+)</text>
        <dbReference type="Rhea" id="RHEA:17561"/>
        <dbReference type="ChEBI" id="CHEBI:15354"/>
        <dbReference type="ChEBI" id="CHEBI:15355"/>
        <dbReference type="ChEBI" id="CHEBI:15377"/>
        <dbReference type="ChEBI" id="CHEBI:15378"/>
        <dbReference type="ChEBI" id="CHEBI:30089"/>
        <dbReference type="EC" id="3.1.1.7"/>
    </reaction>
</comment>
<evidence type="ECO:0000256" key="3">
    <source>
        <dbReference type="ARBA" id="ARBA00022801"/>
    </source>
</evidence>
<dbReference type="GO" id="GO:0003990">
    <property type="term" value="F:acetylcholinesterase activity"/>
    <property type="evidence" value="ECO:0007669"/>
    <property type="project" value="UniProtKB-EC"/>
</dbReference>
<feature type="active site" description="Charge relay system" evidence="8">
    <location>
        <position position="541"/>
    </location>
</feature>
<gene>
    <name evidence="11" type="primary">ACES_19</name>
    <name evidence="11" type="ORF">AVEN_77107_1</name>
</gene>
<dbReference type="PANTHER" id="PTHR43918:SF4">
    <property type="entry name" value="CARBOXYLIC ESTER HYDROLASE"/>
    <property type="match status" value="1"/>
</dbReference>
<evidence type="ECO:0000256" key="2">
    <source>
        <dbReference type="ARBA" id="ARBA00022487"/>
    </source>
</evidence>
<dbReference type="Proteomes" id="UP000499080">
    <property type="component" value="Unassembled WGS sequence"/>
</dbReference>
<dbReference type="AlphaFoldDB" id="A0A4Y2QD23"/>
<dbReference type="Pfam" id="PF00135">
    <property type="entry name" value="COesterase"/>
    <property type="match status" value="2"/>
</dbReference>
<protein>
    <recommendedName>
        <fullName evidence="9">Carboxylic ester hydrolase</fullName>
        <ecNumber evidence="9">3.1.1.-</ecNumber>
    </recommendedName>
</protein>
<evidence type="ECO:0000256" key="4">
    <source>
        <dbReference type="ARBA" id="ARBA00022867"/>
    </source>
</evidence>
<keyword evidence="6" id="KW-0325">Glycoprotein</keyword>
<comment type="caution">
    <text evidence="11">The sequence shown here is derived from an EMBL/GenBank/DDBJ whole genome shotgun (WGS) entry which is preliminary data.</text>
</comment>
<dbReference type="PROSITE" id="PS00941">
    <property type="entry name" value="CARBOXYLESTERASE_B_2"/>
    <property type="match status" value="1"/>
</dbReference>
<dbReference type="PROSITE" id="PS00122">
    <property type="entry name" value="CARBOXYLESTERASE_B_1"/>
    <property type="match status" value="1"/>
</dbReference>
<keyword evidence="3 9" id="KW-0378">Hydrolase</keyword>
<evidence type="ECO:0000256" key="7">
    <source>
        <dbReference type="ARBA" id="ARBA00048484"/>
    </source>
</evidence>
<evidence type="ECO:0000259" key="10">
    <source>
        <dbReference type="Pfam" id="PF00135"/>
    </source>
</evidence>
<feature type="signal peptide" evidence="9">
    <location>
        <begin position="1"/>
        <end position="18"/>
    </location>
</feature>
<evidence type="ECO:0000313" key="11">
    <source>
        <dbReference type="EMBL" id="GBN61142.1"/>
    </source>
</evidence>
<dbReference type="EC" id="3.1.1.-" evidence="9"/>
<name>A0A4Y2QD23_ARAVE</name>
<feature type="chain" id="PRO_5021468925" description="Carboxylic ester hydrolase" evidence="9">
    <location>
        <begin position="19"/>
        <end position="633"/>
    </location>
</feature>
<dbReference type="InterPro" id="IPR000997">
    <property type="entry name" value="Cholinesterase"/>
</dbReference>
<evidence type="ECO:0000256" key="8">
    <source>
        <dbReference type="PIRSR" id="PIRSR600997-1"/>
    </source>
</evidence>
<organism evidence="11 12">
    <name type="scientific">Araneus ventricosus</name>
    <name type="common">Orbweaver spider</name>
    <name type="synonym">Epeira ventricosa</name>
    <dbReference type="NCBI Taxonomy" id="182803"/>
    <lineage>
        <taxon>Eukaryota</taxon>
        <taxon>Metazoa</taxon>
        <taxon>Ecdysozoa</taxon>
        <taxon>Arthropoda</taxon>
        <taxon>Chelicerata</taxon>
        <taxon>Arachnida</taxon>
        <taxon>Araneae</taxon>
        <taxon>Araneomorphae</taxon>
        <taxon>Entelegynae</taxon>
        <taxon>Araneoidea</taxon>
        <taxon>Araneidae</taxon>
        <taxon>Araneus</taxon>
    </lineage>
</organism>
<reference evidence="11 12" key="1">
    <citation type="journal article" date="2019" name="Sci. Rep.">
        <title>Orb-weaving spider Araneus ventricosus genome elucidates the spidroin gene catalogue.</title>
        <authorList>
            <person name="Kono N."/>
            <person name="Nakamura H."/>
            <person name="Ohtoshi R."/>
            <person name="Moran D.A.P."/>
            <person name="Shinohara A."/>
            <person name="Yoshida Y."/>
            <person name="Fujiwara M."/>
            <person name="Mori M."/>
            <person name="Tomita M."/>
            <person name="Arakawa K."/>
        </authorList>
    </citation>
    <scope>NUCLEOTIDE SEQUENCE [LARGE SCALE GENOMIC DNA]</scope>
</reference>
<proteinExistence type="inferred from homology"/>
<keyword evidence="12" id="KW-1185">Reference proteome</keyword>
<feature type="active site" description="Acyl-ester intermediate" evidence="8">
    <location>
        <position position="230"/>
    </location>
</feature>
<feature type="domain" description="Carboxylesterase type B" evidence="10">
    <location>
        <begin position="40"/>
        <end position="304"/>
    </location>
</feature>
<dbReference type="OrthoDB" id="6424772at2759"/>
<dbReference type="SUPFAM" id="SSF53474">
    <property type="entry name" value="alpha/beta-Hydrolases"/>
    <property type="match status" value="1"/>
</dbReference>
<keyword evidence="9" id="KW-0732">Signal</keyword>
<dbReference type="Gene3D" id="3.40.50.1820">
    <property type="entry name" value="alpha/beta hydrolase"/>
    <property type="match status" value="2"/>
</dbReference>
<feature type="domain" description="Carboxylesterase type B" evidence="10">
    <location>
        <begin position="372"/>
        <end position="626"/>
    </location>
</feature>
<evidence type="ECO:0000256" key="9">
    <source>
        <dbReference type="RuleBase" id="RU361235"/>
    </source>
</evidence>
<keyword evidence="2" id="KW-0719">Serine esterase</keyword>
<dbReference type="InterPro" id="IPR019819">
    <property type="entry name" value="Carboxylesterase_B_CS"/>
</dbReference>
<dbReference type="InterPro" id="IPR050654">
    <property type="entry name" value="AChE-related_enzymes"/>
</dbReference>